<keyword evidence="1 2" id="KW-0807">Transducer</keyword>
<keyword evidence="6" id="KW-1185">Reference proteome</keyword>
<evidence type="ECO:0000256" key="3">
    <source>
        <dbReference type="SAM" id="Coils"/>
    </source>
</evidence>
<dbReference type="EMBL" id="SACM01000001">
    <property type="protein sequence ID" value="RVT88439.1"/>
    <property type="molecule type" value="Genomic_DNA"/>
</dbReference>
<keyword evidence="3" id="KW-0175">Coiled coil</keyword>
<comment type="caution">
    <text evidence="5">The sequence shown here is derived from an EMBL/GenBank/DDBJ whole genome shotgun (WGS) entry which is preliminary data.</text>
</comment>
<evidence type="ECO:0000313" key="5">
    <source>
        <dbReference type="EMBL" id="RVT88439.1"/>
    </source>
</evidence>
<evidence type="ECO:0000313" key="6">
    <source>
        <dbReference type="Proteomes" id="UP000288587"/>
    </source>
</evidence>
<dbReference type="Gene3D" id="1.10.287.950">
    <property type="entry name" value="Methyl-accepting chemotaxis protein"/>
    <property type="match status" value="1"/>
</dbReference>
<dbReference type="SUPFAM" id="SSF58104">
    <property type="entry name" value="Methyl-accepting chemotaxis protein (MCP) signaling domain"/>
    <property type="match status" value="1"/>
</dbReference>
<feature type="domain" description="Methyl-accepting transducer" evidence="4">
    <location>
        <begin position="65"/>
        <end position="242"/>
    </location>
</feature>
<dbReference type="GO" id="GO:0007165">
    <property type="term" value="P:signal transduction"/>
    <property type="evidence" value="ECO:0007669"/>
    <property type="project" value="UniProtKB-KW"/>
</dbReference>
<proteinExistence type="predicted"/>
<feature type="coiled-coil region" evidence="3">
    <location>
        <begin position="43"/>
        <end position="70"/>
    </location>
</feature>
<name>A0A437LSR3_9BURK</name>
<dbReference type="PANTHER" id="PTHR32089">
    <property type="entry name" value="METHYL-ACCEPTING CHEMOTAXIS PROTEIN MCPB"/>
    <property type="match status" value="1"/>
</dbReference>
<protein>
    <submittedName>
        <fullName evidence="5">Chemotaxis protein</fullName>
    </submittedName>
</protein>
<dbReference type="PANTHER" id="PTHR32089:SF112">
    <property type="entry name" value="LYSOZYME-LIKE PROTEIN-RELATED"/>
    <property type="match status" value="1"/>
</dbReference>
<accession>A0A437LSR3</accession>
<dbReference type="OrthoDB" id="8774374at2"/>
<dbReference type="InterPro" id="IPR004089">
    <property type="entry name" value="MCPsignal_dom"/>
</dbReference>
<reference evidence="5 6" key="1">
    <citation type="submission" date="2019-01" db="EMBL/GenBank/DDBJ databases">
        <authorList>
            <person name="Chen W.-M."/>
        </authorList>
    </citation>
    <scope>NUCLEOTIDE SEQUENCE [LARGE SCALE GENOMIC DNA]</scope>
    <source>
        <strain evidence="5 6">CCP-18</strain>
    </source>
</reference>
<sequence>MTSWMAGLVGLLLGAGAMWFWCRQRAGGPTEMATEAGPDREVLTELKAERDAAQAEVESLRRELSQQQAQAARDCNTARQDVEQALTQLLNSNAQVRHNALSTLQGLGDQMGHMHSVVRTFERWESEMHHLLAHNREMHTRNEEFAAIVEQVVIVALNASIEAARAGEHGRGFGVVASEIRSLAGRAEKLSKEYRANLFKNDMITTATFQDLQAGAKMITSAISGVDLVANRTRDTLGALEA</sequence>
<dbReference type="Proteomes" id="UP000288587">
    <property type="component" value="Unassembled WGS sequence"/>
</dbReference>
<dbReference type="Pfam" id="PF00015">
    <property type="entry name" value="MCPsignal"/>
    <property type="match status" value="1"/>
</dbReference>
<dbReference type="AlphaFoldDB" id="A0A437LSR3"/>
<evidence type="ECO:0000256" key="2">
    <source>
        <dbReference type="PROSITE-ProRule" id="PRU00284"/>
    </source>
</evidence>
<gene>
    <name evidence="5" type="ORF">EOD73_05520</name>
</gene>
<dbReference type="RefSeq" id="WP_127681614.1">
    <property type="nucleotide sequence ID" value="NZ_SACM01000001.1"/>
</dbReference>
<dbReference type="GO" id="GO:0016020">
    <property type="term" value="C:membrane"/>
    <property type="evidence" value="ECO:0007669"/>
    <property type="project" value="InterPro"/>
</dbReference>
<evidence type="ECO:0000256" key="1">
    <source>
        <dbReference type="ARBA" id="ARBA00023224"/>
    </source>
</evidence>
<dbReference type="PROSITE" id="PS50111">
    <property type="entry name" value="CHEMOTAXIS_TRANSDUC_2"/>
    <property type="match status" value="1"/>
</dbReference>
<organism evidence="5 6">
    <name type="scientific">Inhella crocodyli</name>
    <dbReference type="NCBI Taxonomy" id="2499851"/>
    <lineage>
        <taxon>Bacteria</taxon>
        <taxon>Pseudomonadati</taxon>
        <taxon>Pseudomonadota</taxon>
        <taxon>Betaproteobacteria</taxon>
        <taxon>Burkholderiales</taxon>
        <taxon>Sphaerotilaceae</taxon>
        <taxon>Inhella</taxon>
    </lineage>
</organism>
<evidence type="ECO:0000259" key="4">
    <source>
        <dbReference type="PROSITE" id="PS50111"/>
    </source>
</evidence>